<dbReference type="PANTHER" id="PTHR10110">
    <property type="entry name" value="SODIUM/HYDROGEN EXCHANGER"/>
    <property type="match status" value="1"/>
</dbReference>
<keyword evidence="2" id="KW-0813">Transport</keyword>
<dbReference type="Pfam" id="PF00999">
    <property type="entry name" value="Na_H_Exchanger"/>
    <property type="match status" value="1"/>
</dbReference>
<dbReference type="Gene3D" id="6.10.140.1330">
    <property type="match status" value="1"/>
</dbReference>
<feature type="transmembrane region" description="Helical" evidence="10">
    <location>
        <begin position="343"/>
        <end position="365"/>
    </location>
</feature>
<feature type="transmembrane region" description="Helical" evidence="10">
    <location>
        <begin position="279"/>
        <end position="302"/>
    </location>
</feature>
<feature type="transmembrane region" description="Helical" evidence="10">
    <location>
        <begin position="29"/>
        <end position="48"/>
    </location>
</feature>
<evidence type="ECO:0000256" key="1">
    <source>
        <dbReference type="ARBA" id="ARBA00004651"/>
    </source>
</evidence>
<keyword evidence="4 10" id="KW-0812">Transmembrane</keyword>
<keyword evidence="9" id="KW-0739">Sodium transport</keyword>
<feature type="transmembrane region" description="Helical" evidence="10">
    <location>
        <begin position="308"/>
        <end position="331"/>
    </location>
</feature>
<keyword evidence="6" id="KW-0915">Sodium</keyword>
<evidence type="ECO:0000256" key="9">
    <source>
        <dbReference type="ARBA" id="ARBA00023201"/>
    </source>
</evidence>
<evidence type="ECO:0000259" key="11">
    <source>
        <dbReference type="Pfam" id="PF00999"/>
    </source>
</evidence>
<evidence type="ECO:0000256" key="4">
    <source>
        <dbReference type="ARBA" id="ARBA00022692"/>
    </source>
</evidence>
<evidence type="ECO:0000256" key="8">
    <source>
        <dbReference type="ARBA" id="ARBA00023136"/>
    </source>
</evidence>
<evidence type="ECO:0000256" key="10">
    <source>
        <dbReference type="SAM" id="Phobius"/>
    </source>
</evidence>
<evidence type="ECO:0000256" key="3">
    <source>
        <dbReference type="ARBA" id="ARBA00022475"/>
    </source>
</evidence>
<comment type="subcellular location">
    <subcellularLocation>
        <location evidence="1">Cell membrane</location>
        <topology evidence="1">Multi-pass membrane protein</topology>
    </subcellularLocation>
</comment>
<feature type="transmembrane region" description="Helical" evidence="10">
    <location>
        <begin position="371"/>
        <end position="394"/>
    </location>
</feature>
<keyword evidence="7" id="KW-0406">Ion transport</keyword>
<evidence type="ECO:0000256" key="6">
    <source>
        <dbReference type="ARBA" id="ARBA00023053"/>
    </source>
</evidence>
<dbReference type="InterPro" id="IPR006153">
    <property type="entry name" value="Cation/H_exchanger_TM"/>
</dbReference>
<evidence type="ECO:0000313" key="12">
    <source>
        <dbReference type="EMBL" id="MFC4078051.1"/>
    </source>
</evidence>
<proteinExistence type="predicted"/>
<accession>A0ABV8JGD5</accession>
<feature type="transmembrane region" description="Helical" evidence="10">
    <location>
        <begin position="187"/>
        <end position="211"/>
    </location>
</feature>
<feature type="transmembrane region" description="Helical" evidence="10">
    <location>
        <begin position="247"/>
        <end position="267"/>
    </location>
</feature>
<gene>
    <name evidence="12" type="ORF">ACFOUO_14710</name>
</gene>
<evidence type="ECO:0000256" key="5">
    <source>
        <dbReference type="ARBA" id="ARBA00022989"/>
    </source>
</evidence>
<dbReference type="RefSeq" id="WP_380705880.1">
    <property type="nucleotide sequence ID" value="NZ_JBHSAP010000018.1"/>
</dbReference>
<keyword evidence="13" id="KW-1185">Reference proteome</keyword>
<name>A0ABV8JGD5_9BACL</name>
<evidence type="ECO:0000313" key="13">
    <source>
        <dbReference type="Proteomes" id="UP001595843"/>
    </source>
</evidence>
<dbReference type="Proteomes" id="UP001595843">
    <property type="component" value="Unassembled WGS sequence"/>
</dbReference>
<protein>
    <submittedName>
        <fullName evidence="12">Cation:proton antiporter</fullName>
    </submittedName>
</protein>
<dbReference type="EMBL" id="JBHSAP010000018">
    <property type="protein sequence ID" value="MFC4078051.1"/>
    <property type="molecule type" value="Genomic_DNA"/>
</dbReference>
<comment type="caution">
    <text evidence="12">The sequence shown here is derived from an EMBL/GenBank/DDBJ whole genome shotgun (WGS) entry which is preliminary data.</text>
</comment>
<feature type="transmembrane region" description="Helical" evidence="10">
    <location>
        <begin position="163"/>
        <end position="181"/>
    </location>
</feature>
<feature type="transmembrane region" description="Helical" evidence="10">
    <location>
        <begin position="60"/>
        <end position="81"/>
    </location>
</feature>
<dbReference type="PANTHER" id="PTHR10110:SF86">
    <property type="entry name" value="SODIUM_HYDROGEN EXCHANGER 7"/>
    <property type="match status" value="1"/>
</dbReference>
<feature type="transmembrane region" description="Helical" evidence="10">
    <location>
        <begin position="6"/>
        <end position="22"/>
    </location>
</feature>
<reference evidence="13" key="1">
    <citation type="journal article" date="2019" name="Int. J. Syst. Evol. Microbiol.">
        <title>The Global Catalogue of Microorganisms (GCM) 10K type strain sequencing project: providing services to taxonomists for standard genome sequencing and annotation.</title>
        <authorList>
            <consortium name="The Broad Institute Genomics Platform"/>
            <consortium name="The Broad Institute Genome Sequencing Center for Infectious Disease"/>
            <person name="Wu L."/>
            <person name="Ma J."/>
        </authorList>
    </citation>
    <scope>NUCLEOTIDE SEQUENCE [LARGE SCALE GENOMIC DNA]</scope>
    <source>
        <strain evidence="13">IBRC-M 10813</strain>
    </source>
</reference>
<feature type="transmembrane region" description="Helical" evidence="10">
    <location>
        <begin position="93"/>
        <end position="116"/>
    </location>
</feature>
<dbReference type="InterPro" id="IPR018422">
    <property type="entry name" value="Cation/H_exchanger_CPA1"/>
</dbReference>
<keyword evidence="3" id="KW-1003">Cell membrane</keyword>
<organism evidence="12 13">
    <name type="scientific">Salinithrix halophila</name>
    <dbReference type="NCBI Taxonomy" id="1485204"/>
    <lineage>
        <taxon>Bacteria</taxon>
        <taxon>Bacillati</taxon>
        <taxon>Bacillota</taxon>
        <taxon>Bacilli</taxon>
        <taxon>Bacillales</taxon>
        <taxon>Thermoactinomycetaceae</taxon>
        <taxon>Salinithrix</taxon>
    </lineage>
</organism>
<keyword evidence="5 10" id="KW-1133">Transmembrane helix</keyword>
<feature type="transmembrane region" description="Helical" evidence="10">
    <location>
        <begin position="122"/>
        <end position="142"/>
    </location>
</feature>
<keyword evidence="8 10" id="KW-0472">Membrane</keyword>
<sequence length="521" mass="56946">METTFELTLVLLTIAAGITAIAKKLNLAYPIALVVVGTLIGLAPVPGLEELKAFIGEAEIFRFAVLSLFLPALLGEAALKLPFTHLKENHKPILILALAGTLIAYGMAGWLTTAWIGLPLTVAFTFAALMAATDPVSVLSIFKSMGVNRKLSTIMEGESLVNDGIAVVLFTISSAGLLTYLEAGTLGAGMALLEFLKVVLGGLVIGSALSWILSQMTRFYDDYPLEIVFSVILFYGAYFVAEAFHVSGVIAVVAAGVIYGNFGAKIGMNPTTKLSIRTFWDVMALLANSLVFFMVGLEVTAINLSDKWGMIGLAVIVVLIARSVAVYVSLLPVGSVPASWRHIMNWGGLKGSLSIALALSLPTGFAGRESILVMAYGVVLFSLIVQGLTIQPLVRFLGVKRADRALEEYETSLVGIQASNRARRELREMKKKATLSPVLFEELDRHYEERQNRDRRRLEELYQNHPELLEEQRQDAHRAALYAEHEAVDEMESRQTISKKTADTERDRIVDQIIDRTGERN</sequence>
<evidence type="ECO:0000256" key="2">
    <source>
        <dbReference type="ARBA" id="ARBA00022448"/>
    </source>
</evidence>
<feature type="domain" description="Cation/H+ exchanger transmembrane" evidence="11">
    <location>
        <begin position="14"/>
        <end position="395"/>
    </location>
</feature>
<evidence type="ECO:0000256" key="7">
    <source>
        <dbReference type="ARBA" id="ARBA00023065"/>
    </source>
</evidence>